<evidence type="ECO:0000313" key="6">
    <source>
        <dbReference type="EMBL" id="PTL39091.1"/>
    </source>
</evidence>
<organism evidence="6 7">
    <name type="scientific">Alkalicoccus saliphilus</name>
    <dbReference type="NCBI Taxonomy" id="200989"/>
    <lineage>
        <taxon>Bacteria</taxon>
        <taxon>Bacillati</taxon>
        <taxon>Bacillota</taxon>
        <taxon>Bacilli</taxon>
        <taxon>Bacillales</taxon>
        <taxon>Bacillaceae</taxon>
        <taxon>Alkalicoccus</taxon>
    </lineage>
</organism>
<keyword evidence="3" id="KW-0378">Hydrolase</keyword>
<proteinExistence type="inferred from homology"/>
<evidence type="ECO:0000256" key="4">
    <source>
        <dbReference type="ARBA" id="ARBA00023295"/>
    </source>
</evidence>
<dbReference type="SMART" id="SM00640">
    <property type="entry name" value="Glyco_32"/>
    <property type="match status" value="1"/>
</dbReference>
<comment type="caution">
    <text evidence="6">The sequence shown here is derived from an EMBL/GenBank/DDBJ whole genome shotgun (WGS) entry which is preliminary data.</text>
</comment>
<dbReference type="CDD" id="cd08996">
    <property type="entry name" value="GH32_FFase"/>
    <property type="match status" value="1"/>
</dbReference>
<dbReference type="InterPro" id="IPR013148">
    <property type="entry name" value="Glyco_hydro_32_N"/>
</dbReference>
<accession>A0A2T4U6S1</accession>
<dbReference type="SUPFAM" id="SSF49899">
    <property type="entry name" value="Concanavalin A-like lectins/glucanases"/>
    <property type="match status" value="1"/>
</dbReference>
<evidence type="ECO:0000259" key="5">
    <source>
        <dbReference type="Pfam" id="PF00251"/>
    </source>
</evidence>
<dbReference type="Proteomes" id="UP000240509">
    <property type="component" value="Unassembled WGS sequence"/>
</dbReference>
<evidence type="ECO:0000256" key="3">
    <source>
        <dbReference type="ARBA" id="ARBA00022801"/>
    </source>
</evidence>
<evidence type="ECO:0000256" key="1">
    <source>
        <dbReference type="ARBA" id="ARBA00009902"/>
    </source>
</evidence>
<dbReference type="InterPro" id="IPR001362">
    <property type="entry name" value="Glyco_hydro_32"/>
</dbReference>
<reference evidence="6 7" key="1">
    <citation type="submission" date="2018-03" db="EMBL/GenBank/DDBJ databases">
        <title>Alkalicoccus saliphilus sp. nov., isolated from a mineral pool.</title>
        <authorList>
            <person name="Zhao B."/>
        </authorList>
    </citation>
    <scope>NUCLEOTIDE SEQUENCE [LARGE SCALE GENOMIC DNA]</scope>
    <source>
        <strain evidence="6 7">6AG</strain>
    </source>
</reference>
<comment type="similarity">
    <text evidence="1">Belongs to the glycosyl hydrolase 32 family.</text>
</comment>
<keyword evidence="7" id="KW-1185">Reference proteome</keyword>
<dbReference type="EMBL" id="PZJJ01000010">
    <property type="protein sequence ID" value="PTL39091.1"/>
    <property type="molecule type" value="Genomic_DNA"/>
</dbReference>
<dbReference type="OrthoDB" id="9759709at2"/>
<dbReference type="InterPro" id="IPR023296">
    <property type="entry name" value="Glyco_hydro_beta-prop_sf"/>
</dbReference>
<dbReference type="Gene3D" id="2.60.120.560">
    <property type="entry name" value="Exo-inulinase, domain 1"/>
    <property type="match status" value="1"/>
</dbReference>
<dbReference type="PANTHER" id="PTHR43101:SF1">
    <property type="entry name" value="BETA-FRUCTOSIDASE"/>
    <property type="match status" value="1"/>
</dbReference>
<evidence type="ECO:0000313" key="7">
    <source>
        <dbReference type="Proteomes" id="UP000240509"/>
    </source>
</evidence>
<dbReference type="GO" id="GO:0005975">
    <property type="term" value="P:carbohydrate metabolic process"/>
    <property type="evidence" value="ECO:0007669"/>
    <property type="project" value="InterPro"/>
</dbReference>
<sequence>MTTFTSAKADQWIKDTFPGLPPQPLRPAHHVSAPVGWINDPNGLVFFRGEYHVFYQYYPYDTEWGPMHWGHAKSPDLLHWEHLPVALVPEHDYEAGGCFSGSAVVKDDTLYLFYTGHNEDNSPKEVQCGAYSTDGIQFTKMTQNPIISSPPKGASEDFRDPKVIYKNGKWLLVIGTSFDDLGSAVYYSSQDLTSWTYEGVLLQGTSGEGTMWECVDFFELDGKDVLLSSPMGVPGSKTKWRTGRFESGTFHVEEEGEIDDGPDFYAPQTFSDDKGRRLMIGWMNMWERTMAEKPEGWAGALTMPRELGVVNGHLIQQPPAEWEAASDTLAAPGPVCLLEKTAHPGDEWTLQNRDSVLHFSLRSDCLLVDRSNMALGDQDTVSIPVSIYEKGLVINMYLDHSCMEIFFDQGRCASLRTYFSSHDFTAEGVDQIRSLKNI</sequence>
<feature type="domain" description="Glycosyl hydrolase family 32 N-terminal" evidence="5">
    <location>
        <begin position="30"/>
        <end position="318"/>
    </location>
</feature>
<dbReference type="EC" id="3.2.1.26" evidence="2"/>
<evidence type="ECO:0000256" key="2">
    <source>
        <dbReference type="ARBA" id="ARBA00012758"/>
    </source>
</evidence>
<dbReference type="InterPro" id="IPR013320">
    <property type="entry name" value="ConA-like_dom_sf"/>
</dbReference>
<dbReference type="SUPFAM" id="SSF75005">
    <property type="entry name" value="Arabinanase/levansucrase/invertase"/>
    <property type="match status" value="1"/>
</dbReference>
<dbReference type="Gene3D" id="2.115.10.20">
    <property type="entry name" value="Glycosyl hydrolase domain, family 43"/>
    <property type="match status" value="1"/>
</dbReference>
<dbReference type="RefSeq" id="WP_107584692.1">
    <property type="nucleotide sequence ID" value="NZ_PZJJ01000010.1"/>
</dbReference>
<keyword evidence="4" id="KW-0326">Glycosidase</keyword>
<dbReference type="AlphaFoldDB" id="A0A2T4U6S1"/>
<protein>
    <recommendedName>
        <fullName evidence="2">beta-fructofuranosidase</fullName>
        <ecNumber evidence="2">3.2.1.26</ecNumber>
    </recommendedName>
</protein>
<gene>
    <name evidence="6" type="ORF">C6Y45_07890</name>
</gene>
<dbReference type="InterPro" id="IPR051214">
    <property type="entry name" value="GH32_Enzymes"/>
</dbReference>
<dbReference type="Pfam" id="PF00251">
    <property type="entry name" value="Glyco_hydro_32N"/>
    <property type="match status" value="1"/>
</dbReference>
<dbReference type="GO" id="GO:0004564">
    <property type="term" value="F:beta-fructofuranosidase activity"/>
    <property type="evidence" value="ECO:0007669"/>
    <property type="project" value="UniProtKB-EC"/>
</dbReference>
<dbReference type="PANTHER" id="PTHR43101">
    <property type="entry name" value="BETA-FRUCTOSIDASE"/>
    <property type="match status" value="1"/>
</dbReference>
<name>A0A2T4U6S1_9BACI</name>